<feature type="compositionally biased region" description="Polar residues" evidence="1">
    <location>
        <begin position="1314"/>
        <end position="1344"/>
    </location>
</feature>
<feature type="region of interest" description="Disordered" evidence="1">
    <location>
        <begin position="2485"/>
        <end position="2555"/>
    </location>
</feature>
<feature type="compositionally biased region" description="Low complexity" evidence="1">
    <location>
        <begin position="135"/>
        <end position="153"/>
    </location>
</feature>
<feature type="compositionally biased region" description="Basic and acidic residues" evidence="1">
    <location>
        <begin position="1785"/>
        <end position="1796"/>
    </location>
</feature>
<feature type="compositionally biased region" description="Pro residues" evidence="1">
    <location>
        <begin position="1361"/>
        <end position="1372"/>
    </location>
</feature>
<feature type="compositionally biased region" description="Polar residues" evidence="1">
    <location>
        <begin position="1154"/>
        <end position="1177"/>
    </location>
</feature>
<feature type="compositionally biased region" description="Basic and acidic residues" evidence="1">
    <location>
        <begin position="478"/>
        <end position="496"/>
    </location>
</feature>
<feature type="region of interest" description="Disordered" evidence="1">
    <location>
        <begin position="334"/>
        <end position="361"/>
    </location>
</feature>
<accession>A0A0G4G2Q8</accession>
<organism evidence="2">
    <name type="scientific">Chromera velia CCMP2878</name>
    <dbReference type="NCBI Taxonomy" id="1169474"/>
    <lineage>
        <taxon>Eukaryota</taxon>
        <taxon>Sar</taxon>
        <taxon>Alveolata</taxon>
        <taxon>Colpodellida</taxon>
        <taxon>Chromeraceae</taxon>
        <taxon>Chromera</taxon>
    </lineage>
</organism>
<evidence type="ECO:0008006" key="3">
    <source>
        <dbReference type="Google" id="ProtNLM"/>
    </source>
</evidence>
<feature type="compositionally biased region" description="Basic residues" evidence="1">
    <location>
        <begin position="2147"/>
        <end position="2159"/>
    </location>
</feature>
<feature type="compositionally biased region" description="Polar residues" evidence="1">
    <location>
        <begin position="1038"/>
        <end position="1049"/>
    </location>
</feature>
<feature type="compositionally biased region" description="Basic and acidic residues" evidence="1">
    <location>
        <begin position="2160"/>
        <end position="2182"/>
    </location>
</feature>
<feature type="compositionally biased region" description="Basic and acidic residues" evidence="1">
    <location>
        <begin position="1123"/>
        <end position="1140"/>
    </location>
</feature>
<feature type="compositionally biased region" description="Acidic residues" evidence="1">
    <location>
        <begin position="1023"/>
        <end position="1033"/>
    </location>
</feature>
<feature type="compositionally biased region" description="Polar residues" evidence="1">
    <location>
        <begin position="1568"/>
        <end position="1578"/>
    </location>
</feature>
<feature type="compositionally biased region" description="Basic and acidic residues" evidence="1">
    <location>
        <begin position="1008"/>
        <end position="1018"/>
    </location>
</feature>
<feature type="compositionally biased region" description="Acidic residues" evidence="1">
    <location>
        <begin position="2005"/>
        <end position="2020"/>
    </location>
</feature>
<feature type="compositionally biased region" description="Low complexity" evidence="1">
    <location>
        <begin position="975"/>
        <end position="986"/>
    </location>
</feature>
<feature type="compositionally biased region" description="Basic and acidic residues" evidence="1">
    <location>
        <begin position="2600"/>
        <end position="2624"/>
    </location>
</feature>
<gene>
    <name evidence="2" type="ORF">Cvel_19842</name>
</gene>
<reference evidence="2" key="1">
    <citation type="submission" date="2014-11" db="EMBL/GenBank/DDBJ databases">
        <authorList>
            <person name="Otto D Thomas"/>
            <person name="Naeem Raeece"/>
        </authorList>
    </citation>
    <scope>NUCLEOTIDE SEQUENCE</scope>
</reference>
<feature type="compositionally biased region" description="Basic and acidic residues" evidence="1">
    <location>
        <begin position="2407"/>
        <end position="2421"/>
    </location>
</feature>
<feature type="region of interest" description="Disordered" evidence="1">
    <location>
        <begin position="2142"/>
        <end position="2370"/>
    </location>
</feature>
<feature type="compositionally biased region" description="Polar residues" evidence="1">
    <location>
        <begin position="734"/>
        <end position="753"/>
    </location>
</feature>
<feature type="compositionally biased region" description="Basic and acidic residues" evidence="1">
    <location>
        <begin position="1894"/>
        <end position="1904"/>
    </location>
</feature>
<feature type="compositionally biased region" description="Basic and acidic residues" evidence="1">
    <location>
        <begin position="1721"/>
        <end position="1739"/>
    </location>
</feature>
<feature type="region of interest" description="Disordered" evidence="1">
    <location>
        <begin position="2579"/>
        <end position="2624"/>
    </location>
</feature>
<feature type="compositionally biased region" description="Polar residues" evidence="1">
    <location>
        <begin position="1295"/>
        <end position="1306"/>
    </location>
</feature>
<protein>
    <recommendedName>
        <fullName evidence="3">Protein kinase domain-containing protein</fullName>
    </recommendedName>
</protein>
<feature type="region of interest" description="Disordered" evidence="1">
    <location>
        <begin position="264"/>
        <end position="305"/>
    </location>
</feature>
<evidence type="ECO:0000256" key="1">
    <source>
        <dbReference type="SAM" id="MobiDB-lite"/>
    </source>
</evidence>
<feature type="compositionally biased region" description="Basic and acidic residues" evidence="1">
    <location>
        <begin position="334"/>
        <end position="345"/>
    </location>
</feature>
<feature type="region of interest" description="Disordered" evidence="1">
    <location>
        <begin position="135"/>
        <end position="166"/>
    </location>
</feature>
<feature type="compositionally biased region" description="Polar residues" evidence="1">
    <location>
        <begin position="1106"/>
        <end position="1122"/>
    </location>
</feature>
<feature type="compositionally biased region" description="Basic and acidic residues" evidence="1">
    <location>
        <begin position="2495"/>
        <end position="2508"/>
    </location>
</feature>
<feature type="compositionally biased region" description="Polar residues" evidence="1">
    <location>
        <begin position="947"/>
        <end position="970"/>
    </location>
</feature>
<feature type="region of interest" description="Disordered" evidence="1">
    <location>
        <begin position="1066"/>
        <end position="2033"/>
    </location>
</feature>
<feature type="region of interest" description="Disordered" evidence="1">
    <location>
        <begin position="866"/>
        <end position="1050"/>
    </location>
</feature>
<dbReference type="EMBL" id="CDMZ01000813">
    <property type="protein sequence ID" value="CEM21974.1"/>
    <property type="molecule type" value="Genomic_DNA"/>
</dbReference>
<feature type="compositionally biased region" description="Pro residues" evidence="1">
    <location>
        <begin position="1409"/>
        <end position="1442"/>
    </location>
</feature>
<feature type="compositionally biased region" description="Basic residues" evidence="1">
    <location>
        <begin position="2095"/>
        <end position="2107"/>
    </location>
</feature>
<feature type="region of interest" description="Disordered" evidence="1">
    <location>
        <begin position="655"/>
        <end position="843"/>
    </location>
</feature>
<feature type="compositionally biased region" description="Low complexity" evidence="1">
    <location>
        <begin position="655"/>
        <end position="665"/>
    </location>
</feature>
<feature type="region of interest" description="Disordered" evidence="1">
    <location>
        <begin position="475"/>
        <end position="497"/>
    </location>
</feature>
<evidence type="ECO:0000313" key="2">
    <source>
        <dbReference type="EMBL" id="CEM21974.1"/>
    </source>
</evidence>
<feature type="compositionally biased region" description="Basic and acidic residues" evidence="1">
    <location>
        <begin position="1483"/>
        <end position="1502"/>
    </location>
</feature>
<feature type="compositionally biased region" description="Basic and acidic residues" evidence="1">
    <location>
        <begin position="1833"/>
        <end position="1854"/>
    </location>
</feature>
<feature type="compositionally biased region" description="Low complexity" evidence="1">
    <location>
        <begin position="1189"/>
        <end position="1207"/>
    </location>
</feature>
<feature type="compositionally biased region" description="Basic and acidic residues" evidence="1">
    <location>
        <begin position="905"/>
        <end position="915"/>
    </location>
</feature>
<sequence>MQTHRDRYWPAATPSKFAVSSVKSLGGFHIPSLPKSVLESSVSDSQRRTLFVHLLLSVQTFAEVAAGRDEELSPSSTPPEDAEAHEKEQENKREKSIEVGGERDASEECKEPERVAVKEEICQLLRFGPAVPSLSCSSSSSHSHTHTPSSSSLNRDKRHWEEKGGAGPLVQRFGAVEGVRMENLQERERAILVLLESVESCVDALQKEKDKGEEEGSKRAASASSSVKPPFLSLVRGVCLKVDTACLIISAEEERSRRSLKEVLIEPSSASSRRPKVSLASRPKPLEQGEGVGRRRGSRSRVSTRLHGGALSTLSSLTRTRLLTSGLLTILGREKEREKERKQTEKSGVQKRRGSFEGNEEGEGVLLLPPLPLAIGLRVCLEIALHVRRLEDFGVMHREVSPSNVWVYGSLGSNEVEVCLGNPALLATANRNTPLSALTGGNSDFLPWELRCFSRDCACPLRKKRTSTNMNLMGQRRQLSEGHERERQPDAHRERGGFGSWLSGSARGIGVEREAGVSCSGHPYFPHTVGVYNPSVSALLCTVNEILGGPDRTLEFQHRHTLLKGIEQSRERDRKNSQTDARRLFISASCRPLPLSVFLYHEDLGLKPLFLRAFSSNLGGRPSIDETITGLQRAADVVERLNTLINEGAPRSTLLPLLPVSSQSPNKGTAPGAPNQREKENENGEIERRLCWGEVEQTPYVPPSASSPRRARKAPVNKKDTKKKTEKKKEGTRSRAQSVSVSERSQRDGATSARSRKGSVRSARSRKESVRSPSTSPRGMASRRASLRPPLSARTPPGSARRKSALTKGEASRRASSMRPSTSAGKTQFPSQTQLDDTISPEAVDAEGRGGLFSLFWSLIGLSNARGEGRQTSSDSNELVSKAAKAKQSVTLQPVSPSSPVQDSAAEKAKGEGGKGVRNRSASVASMRRSSQGDMLTSARGAALRRSGTTGVTDGRQSVSPPVASRSSMAKQKAKPTGRSSTSTSPLLPPKTRKQSQKSAVVPKRKQRPSEVEREREQMGQLEETEIPEEESAAAERNPTQSISSQNVPVIQPAAVGTGLQSNQLEEGCVQQHNQAQPSTELASPLHKLQTNELPAPLPEPKSIPTKVSQPDSAVPQQTHPTRIQEHSQNEKETEAKKSELGVSPPGQPVEDQASPSQKETDTAPVQTDQRLSDQNHQPPPVHPSGLGASPDAVAASADLSAVQLASPAEPVAPQTSPHDLSQPPPSEPPAPQSTSIFSGLWSAFRGSPSPPAATDSNKETLPQQTSKIPPPRLQSAPPGNTSSGFLPLPHAEQPTGSQQISLQIPPTNPPNHVPQSSAANAGNITHTHVLSDVHQPTTTTSSRVPLPPGTQMEKPQITETPPPQQETPTPSPESHHPVEGTQASPAAASGSLFSTLFSVFGTSGTVPKAPPPPPRPKSAPPLPPPKPALTPTSPSPPPVSVPSPDKASEVPQKGETSSKAPPADDVEVSVKAEEQNEQPNAEGEKVKAQPEEHKTPIDHSSEGPSAPPLRDPASSSSADLKEQTEAAAEVTVTNAVEAKPLETSKEALSEEKKEESPQEKTCEHKSTASPKTLSGVTLTKEKAESLNPGVAKEKSLPGPETNDQMDTRALETPSVAVNERASSSSPSGRDAAEESHMESAGPLCQPKDSVSAEHQTATILAETNNATLIERVPSEEYTIEGPQEPPFPHATTAPVLKSTLYHETVNTENPGTTAEVEPASPREKESPTEQDNQRDGTNHAEGPNGAASQILTLAGVEGQKTLASASEHADVSSPPFQDLQALPQRKEDADDRSPLDDPLQLQSDELERSAVREAAEQKKEKEDSEQEGGEGTVERQGGKLTAEKVSEMSKQEVPDCPPLCLQKEATREEPSASAHDVVSPVAESFPKSWTDVHAQKETHKEERAQEEDREASPNPVVLQPGRSPSSPRGESRRVSLAGSSLYALPLNEKGKEDFRRGSQTSNARLKEDEGGGRRRMVRVEQKKELGTLAPIPASRDGIEKREEEGEWSDESDKEGEAQEGEGGMRGGPRGRIGRKTAINFLYAASPSLGLSLVSDPRVKAQRKGKRAKATPDLSSQNNERGEVQLGKESAGAQKGRKVKVVKRKRKAVGEKGADSVPFPQVPDFWDLRLDAVGDALAVFWDQQPAGRRRRRKKGKGKLKRAEKQSVTINEEKKEDSHREKASPSPAFVRRRATGQRQSIKIRGGKAGKNKSQQQGKYDNHEAPSPSQHPQTLQKNPRDLAQPQNSTFPHPSTKEKRPEENEDKKDSSGQQEAAEVEKNEKAPRGKKKKAKSKPPPLPSFTRPRRLSRPLPSAPDDQKPSVHLSTTAAPPPSVVLPSEDPLNVLPPDAAPPASQVPSLAGPPPFIPPLDLSIIAEQRKERKPIRGIQVVRQQQQLEDGANVKIEGAPVREEEKEKPHDKSPPKQNFSLSPSPNLPFLFGDQSRPSKATVPVEEDPAKEFFGNVEKTFGLFLNAAEANVSMGIAAAGAAAAAQAPRDTRETSDGLEGHQKFSTAAEPRKVKQRGSVDSQQNPERKRKSINKSKDVQTGKVPAQGQPDIFGLDFGHFFGQGLFAEAGTTAEQLPSGHVNPVNQPLSDLLAEDQGRRDRVALQKERAKVKESNQKRH</sequence>
<feature type="compositionally biased region" description="Basic and acidic residues" evidence="1">
    <location>
        <begin position="154"/>
        <end position="164"/>
    </location>
</feature>
<feature type="compositionally biased region" description="Basic and acidic residues" evidence="1">
    <location>
        <begin position="1540"/>
        <end position="1567"/>
    </location>
</feature>
<feature type="compositionally biased region" description="Low complexity" evidence="1">
    <location>
        <begin position="919"/>
        <end position="930"/>
    </location>
</feature>
<feature type="region of interest" description="Disordered" evidence="1">
    <location>
        <begin position="67"/>
        <end position="112"/>
    </location>
</feature>
<name>A0A0G4G2Q8_9ALVE</name>
<feature type="compositionally biased region" description="Basic residues" evidence="1">
    <location>
        <begin position="294"/>
        <end position="304"/>
    </location>
</feature>
<feature type="compositionally biased region" description="Low complexity" evidence="1">
    <location>
        <begin position="1526"/>
        <end position="1539"/>
    </location>
</feature>
<feature type="compositionally biased region" description="Basic residues" evidence="1">
    <location>
        <begin position="709"/>
        <end position="726"/>
    </location>
</feature>
<dbReference type="VEuPathDB" id="CryptoDB:Cvel_19842"/>
<feature type="compositionally biased region" description="Polar residues" evidence="1">
    <location>
        <begin position="1066"/>
        <end position="1082"/>
    </location>
</feature>
<feature type="compositionally biased region" description="Pro residues" evidence="1">
    <location>
        <begin position="1223"/>
        <end position="1232"/>
    </location>
</feature>
<feature type="compositionally biased region" description="Polar residues" evidence="1">
    <location>
        <begin position="1392"/>
        <end position="1405"/>
    </location>
</feature>
<feature type="region of interest" description="Disordered" evidence="1">
    <location>
        <begin position="2397"/>
        <end position="2454"/>
    </location>
</feature>
<feature type="compositionally biased region" description="Polar residues" evidence="1">
    <location>
        <begin position="2225"/>
        <end position="2235"/>
    </location>
</feature>
<feature type="compositionally biased region" description="Polar residues" evidence="1">
    <location>
        <begin position="870"/>
        <end position="879"/>
    </location>
</feature>
<feature type="compositionally biased region" description="Basic and acidic residues" evidence="1">
    <location>
        <begin position="2252"/>
        <end position="2267"/>
    </location>
</feature>
<feature type="compositionally biased region" description="Basic residues" evidence="1">
    <location>
        <begin position="2060"/>
        <end position="2069"/>
    </location>
</feature>
<feature type="compositionally biased region" description="Basic and acidic residues" evidence="1">
    <location>
        <begin position="82"/>
        <end position="112"/>
    </location>
</feature>
<feature type="region of interest" description="Disordered" evidence="1">
    <location>
        <begin position="2055"/>
        <end position="2120"/>
    </location>
</feature>
<feature type="compositionally biased region" description="Basic and acidic residues" evidence="1">
    <location>
        <begin position="676"/>
        <end position="691"/>
    </location>
</feature>
<feature type="compositionally biased region" description="Polar residues" evidence="1">
    <location>
        <begin position="1653"/>
        <end position="1668"/>
    </location>
</feature>
<feature type="compositionally biased region" description="Basic and acidic residues" evidence="1">
    <location>
        <begin position="1806"/>
        <end position="1823"/>
    </location>
</feature>
<feature type="compositionally biased region" description="Polar residues" evidence="1">
    <location>
        <begin position="2422"/>
        <end position="2431"/>
    </location>
</feature>
<feature type="compositionally biased region" description="Polar residues" evidence="1">
    <location>
        <begin position="814"/>
        <end position="837"/>
    </location>
</feature>
<feature type="compositionally biased region" description="Low complexity" evidence="1">
    <location>
        <begin position="888"/>
        <end position="904"/>
    </location>
</feature>
<feature type="compositionally biased region" description="Basic and acidic residues" evidence="1">
    <location>
        <begin position="1965"/>
        <end position="1986"/>
    </location>
</feature>
<feature type="compositionally biased region" description="Gly residues" evidence="1">
    <location>
        <begin position="2021"/>
        <end position="2031"/>
    </location>
</feature>
<proteinExistence type="predicted"/>